<accession>A0ABD2ZTI0</accession>
<dbReference type="Pfam" id="PF00642">
    <property type="entry name" value="zf-CCCH"/>
    <property type="match status" value="2"/>
</dbReference>
<evidence type="ECO:0000256" key="5">
    <source>
        <dbReference type="PROSITE-ProRule" id="PRU00723"/>
    </source>
</evidence>
<evidence type="ECO:0000313" key="7">
    <source>
        <dbReference type="EMBL" id="KAL3521767.1"/>
    </source>
</evidence>
<gene>
    <name evidence="7" type="ORF">ACH5RR_019916</name>
</gene>
<feature type="zinc finger region" description="C3H1-type" evidence="5">
    <location>
        <begin position="69"/>
        <end position="97"/>
    </location>
</feature>
<feature type="zinc finger region" description="C3H1-type" evidence="5">
    <location>
        <begin position="119"/>
        <end position="147"/>
    </location>
</feature>
<organism evidence="7 8">
    <name type="scientific">Cinchona calisaya</name>
    <dbReference type="NCBI Taxonomy" id="153742"/>
    <lineage>
        <taxon>Eukaryota</taxon>
        <taxon>Viridiplantae</taxon>
        <taxon>Streptophyta</taxon>
        <taxon>Embryophyta</taxon>
        <taxon>Tracheophyta</taxon>
        <taxon>Spermatophyta</taxon>
        <taxon>Magnoliopsida</taxon>
        <taxon>eudicotyledons</taxon>
        <taxon>Gunneridae</taxon>
        <taxon>Pentapetalae</taxon>
        <taxon>asterids</taxon>
        <taxon>lamiids</taxon>
        <taxon>Gentianales</taxon>
        <taxon>Rubiaceae</taxon>
        <taxon>Cinchonoideae</taxon>
        <taxon>Cinchoneae</taxon>
        <taxon>Cinchona</taxon>
    </lineage>
</organism>
<comment type="caution">
    <text evidence="7">The sequence shown here is derived from an EMBL/GenBank/DDBJ whole genome shotgun (WGS) entry which is preliminary data.</text>
</comment>
<dbReference type="PANTHER" id="PTHR12547:SF18">
    <property type="entry name" value="PROTEIN TIS11"/>
    <property type="match status" value="1"/>
</dbReference>
<keyword evidence="1 5" id="KW-0479">Metal-binding</keyword>
<evidence type="ECO:0000256" key="1">
    <source>
        <dbReference type="ARBA" id="ARBA00022723"/>
    </source>
</evidence>
<dbReference type="PROSITE" id="PS50103">
    <property type="entry name" value="ZF_C3H1"/>
    <property type="match status" value="2"/>
</dbReference>
<proteinExistence type="predicted"/>
<protein>
    <recommendedName>
        <fullName evidence="6">C3H1-type domain-containing protein</fullName>
    </recommendedName>
</protein>
<evidence type="ECO:0000259" key="6">
    <source>
        <dbReference type="PROSITE" id="PS50103"/>
    </source>
</evidence>
<dbReference type="Proteomes" id="UP001630127">
    <property type="component" value="Unassembled WGS sequence"/>
</dbReference>
<dbReference type="PANTHER" id="PTHR12547">
    <property type="entry name" value="CCCH ZINC FINGER/TIS11-RELATED"/>
    <property type="match status" value="1"/>
</dbReference>
<feature type="domain" description="C3H1-type" evidence="6">
    <location>
        <begin position="119"/>
        <end position="147"/>
    </location>
</feature>
<dbReference type="AlphaFoldDB" id="A0ABD2ZTI0"/>
<evidence type="ECO:0000256" key="4">
    <source>
        <dbReference type="ARBA" id="ARBA00022833"/>
    </source>
</evidence>
<name>A0ABD2ZTI0_9GENT</name>
<dbReference type="SUPFAM" id="SSF90229">
    <property type="entry name" value="CCCH zinc finger"/>
    <property type="match status" value="2"/>
</dbReference>
<dbReference type="Gene3D" id="6.10.250.3220">
    <property type="match status" value="1"/>
</dbReference>
<dbReference type="GO" id="GO:0010468">
    <property type="term" value="P:regulation of gene expression"/>
    <property type="evidence" value="ECO:0007669"/>
    <property type="project" value="UniProtKB-ARBA"/>
</dbReference>
<dbReference type="GO" id="GO:0051252">
    <property type="term" value="P:regulation of RNA metabolic process"/>
    <property type="evidence" value="ECO:0007669"/>
    <property type="project" value="UniProtKB-ARBA"/>
</dbReference>
<evidence type="ECO:0000256" key="3">
    <source>
        <dbReference type="ARBA" id="ARBA00022771"/>
    </source>
</evidence>
<reference evidence="7 8" key="1">
    <citation type="submission" date="2024-11" db="EMBL/GenBank/DDBJ databases">
        <title>A near-complete genome assembly of Cinchona calisaya.</title>
        <authorList>
            <person name="Lian D.C."/>
            <person name="Zhao X.W."/>
            <person name="Wei L."/>
        </authorList>
    </citation>
    <scope>NUCLEOTIDE SEQUENCE [LARGE SCALE GENOMIC DNA]</scope>
    <source>
        <tissue evidence="7">Nenye</tissue>
    </source>
</reference>
<keyword evidence="8" id="KW-1185">Reference proteome</keyword>
<dbReference type="SMART" id="SM00356">
    <property type="entry name" value="ZnF_C3H1"/>
    <property type="match status" value="2"/>
</dbReference>
<dbReference type="GO" id="GO:0008270">
    <property type="term" value="F:zinc ion binding"/>
    <property type="evidence" value="ECO:0007669"/>
    <property type="project" value="UniProtKB-KW"/>
</dbReference>
<sequence>MFFKTNLCYPESALTLPIATLLMELRNFTNHLPPNWQHHIVSAHERHHRGSGVLESTITDSLPESQRRSSKGRLCKNFLTDGWCPYGDNCTFLHDNYYSTTRESVTISVTPTFCAAASNWKTRLCNKWEKTGSCSFGTNCYFAHGVGGKI</sequence>
<feature type="domain" description="C3H1-type" evidence="6">
    <location>
        <begin position="69"/>
        <end position="97"/>
    </location>
</feature>
<dbReference type="InterPro" id="IPR045877">
    <property type="entry name" value="ZFP36-like"/>
</dbReference>
<keyword evidence="4 5" id="KW-0862">Zinc</keyword>
<evidence type="ECO:0000256" key="2">
    <source>
        <dbReference type="ARBA" id="ARBA00022737"/>
    </source>
</evidence>
<dbReference type="FunFam" id="4.10.1000.10:FF:000003">
    <property type="entry name" value="Zinc finger CCCH domain-containing protein"/>
    <property type="match status" value="1"/>
</dbReference>
<evidence type="ECO:0000313" key="8">
    <source>
        <dbReference type="Proteomes" id="UP001630127"/>
    </source>
</evidence>
<dbReference type="EMBL" id="JBJUIK010000008">
    <property type="protein sequence ID" value="KAL3521767.1"/>
    <property type="molecule type" value="Genomic_DNA"/>
</dbReference>
<keyword evidence="2" id="KW-0677">Repeat</keyword>
<keyword evidence="3 5" id="KW-0863">Zinc-finger</keyword>
<dbReference type="InterPro" id="IPR000571">
    <property type="entry name" value="Znf_CCCH"/>
</dbReference>
<dbReference type="Gene3D" id="4.10.1000.10">
    <property type="entry name" value="Zinc finger, CCCH-type"/>
    <property type="match status" value="1"/>
</dbReference>
<dbReference type="InterPro" id="IPR036855">
    <property type="entry name" value="Znf_CCCH_sf"/>
</dbReference>